<keyword evidence="2" id="KW-0732">Signal</keyword>
<keyword evidence="1" id="KW-0812">Transmembrane</keyword>
<proteinExistence type="predicted"/>
<evidence type="ECO:0008006" key="4">
    <source>
        <dbReference type="Google" id="ProtNLM"/>
    </source>
</evidence>
<dbReference type="EMBL" id="CDPU01000017">
    <property type="protein sequence ID" value="CEO50045.1"/>
    <property type="molecule type" value="Genomic_DNA"/>
</dbReference>
<keyword evidence="1" id="KW-1133">Transmembrane helix</keyword>
<evidence type="ECO:0000256" key="2">
    <source>
        <dbReference type="SAM" id="SignalP"/>
    </source>
</evidence>
<accession>A0A0B7K4W9</accession>
<reference evidence="3" key="1">
    <citation type="submission" date="2015-01" db="EMBL/GenBank/DDBJ databases">
        <authorList>
            <person name="Durling Mikael"/>
        </authorList>
    </citation>
    <scope>NUCLEOTIDE SEQUENCE</scope>
</reference>
<feature type="transmembrane region" description="Helical" evidence="1">
    <location>
        <begin position="210"/>
        <end position="230"/>
    </location>
</feature>
<gene>
    <name evidence="3" type="ORF">BN869_000006102_1</name>
</gene>
<feature type="chain" id="PRO_5002131654" description="Peptidyl-tRNA hydrolase" evidence="2">
    <location>
        <begin position="19"/>
        <end position="249"/>
    </location>
</feature>
<keyword evidence="1" id="KW-0472">Membrane</keyword>
<name>A0A0B7K4W9_BIOOC</name>
<evidence type="ECO:0000313" key="3">
    <source>
        <dbReference type="EMBL" id="CEO50045.1"/>
    </source>
</evidence>
<sequence>MRFSLSTAVAALPALASAQDFQQYQAQFQDLLGQISSYVPNPGKYDHASAQEAKNGPLKLHTFTLENWNDTLYGPVAPTATVPEEWWVLVTGRNKTCFGHCNKLETAFNESARQLAPLPDAPHVGLLNCDDQPILCNSWSTGPGSLWIFDMLPPPAEINIYKKRVNLTTASPEDFLALKGDHSSLPVHESWFHPYNGQGAKLGLTVPFGYFTWAFALIPSWLFMLVISFFSRSMMSRRMEGHGGAPPRR</sequence>
<organism evidence="3">
    <name type="scientific">Bionectria ochroleuca</name>
    <name type="common">Gliocladium roseum</name>
    <dbReference type="NCBI Taxonomy" id="29856"/>
    <lineage>
        <taxon>Eukaryota</taxon>
        <taxon>Fungi</taxon>
        <taxon>Dikarya</taxon>
        <taxon>Ascomycota</taxon>
        <taxon>Pezizomycotina</taxon>
        <taxon>Sordariomycetes</taxon>
        <taxon>Hypocreomycetidae</taxon>
        <taxon>Hypocreales</taxon>
        <taxon>Bionectriaceae</taxon>
        <taxon>Clonostachys</taxon>
    </lineage>
</organism>
<feature type="signal peptide" evidence="2">
    <location>
        <begin position="1"/>
        <end position="18"/>
    </location>
</feature>
<dbReference type="AlphaFoldDB" id="A0A0B7K4W9"/>
<protein>
    <recommendedName>
        <fullName evidence="4">Peptidyl-tRNA hydrolase</fullName>
    </recommendedName>
</protein>
<evidence type="ECO:0000256" key="1">
    <source>
        <dbReference type="SAM" id="Phobius"/>
    </source>
</evidence>